<gene>
    <name evidence="1" type="ORF">H0E82_04670</name>
</gene>
<accession>A0A7Z0TVA8</accession>
<dbReference type="RefSeq" id="WP_180544275.1">
    <property type="nucleotide sequence ID" value="NZ_JACCJZ010000010.1"/>
</dbReference>
<evidence type="ECO:0000313" key="2">
    <source>
        <dbReference type="Proteomes" id="UP000589896"/>
    </source>
</evidence>
<protein>
    <submittedName>
        <fullName evidence="1">Uncharacterized protein</fullName>
    </submittedName>
</protein>
<sequence length="51" mass="5516">MLEAVLPQPDDLHALKPRHSAFHRTPLESILARERVGRGLPTGVSTEAASS</sequence>
<dbReference type="Proteomes" id="UP000589896">
    <property type="component" value="Unassembled WGS sequence"/>
</dbReference>
<dbReference type="EMBL" id="JACCJZ010000010">
    <property type="protein sequence ID" value="NYZ62059.1"/>
    <property type="molecule type" value="Genomic_DNA"/>
</dbReference>
<name>A0A7Z0TVA8_9GAMM</name>
<organism evidence="1 2">
    <name type="scientific">Luteimonas deserti</name>
    <dbReference type="NCBI Taxonomy" id="2752306"/>
    <lineage>
        <taxon>Bacteria</taxon>
        <taxon>Pseudomonadati</taxon>
        <taxon>Pseudomonadota</taxon>
        <taxon>Gammaproteobacteria</taxon>
        <taxon>Lysobacterales</taxon>
        <taxon>Lysobacteraceae</taxon>
        <taxon>Luteimonas</taxon>
    </lineage>
</organism>
<comment type="caution">
    <text evidence="1">The sequence shown here is derived from an EMBL/GenBank/DDBJ whole genome shotgun (WGS) entry which is preliminary data.</text>
</comment>
<dbReference type="InterPro" id="IPR036380">
    <property type="entry name" value="Isochorismatase-like_sf"/>
</dbReference>
<reference evidence="1 2" key="1">
    <citation type="submission" date="2020-07" db="EMBL/GenBank/DDBJ databases">
        <title>isolation of Luteimonas sp. SJ-16.</title>
        <authorList>
            <person name="Huang X.-X."/>
            <person name="Xu L."/>
            <person name="Sun J.-Q."/>
        </authorList>
    </citation>
    <scope>NUCLEOTIDE SEQUENCE [LARGE SCALE GENOMIC DNA]</scope>
    <source>
        <strain evidence="1 2">SJ-16</strain>
    </source>
</reference>
<dbReference type="AlphaFoldDB" id="A0A7Z0TVA8"/>
<keyword evidence="2" id="KW-1185">Reference proteome</keyword>
<evidence type="ECO:0000313" key="1">
    <source>
        <dbReference type="EMBL" id="NYZ62059.1"/>
    </source>
</evidence>
<dbReference type="SUPFAM" id="SSF52499">
    <property type="entry name" value="Isochorismatase-like hydrolases"/>
    <property type="match status" value="1"/>
</dbReference>
<dbReference type="Gene3D" id="3.40.50.850">
    <property type="entry name" value="Isochorismatase-like"/>
    <property type="match status" value="1"/>
</dbReference>
<proteinExistence type="predicted"/>